<name>A0A1X7HCW8_9PROT</name>
<evidence type="ECO:0000256" key="1">
    <source>
        <dbReference type="SAM" id="MobiDB-lite"/>
    </source>
</evidence>
<reference evidence="2 3" key="1">
    <citation type="submission" date="2017-04" db="EMBL/GenBank/DDBJ databases">
        <authorList>
            <person name="Afonso C.L."/>
            <person name="Miller P.J."/>
            <person name="Scott M.A."/>
            <person name="Spackman E."/>
            <person name="Goraichik I."/>
            <person name="Dimitrov K.M."/>
            <person name="Suarez D.L."/>
            <person name="Swayne D.E."/>
        </authorList>
    </citation>
    <scope>NUCLEOTIDE SEQUENCE [LARGE SCALE GENOMIC DNA]</scope>
    <source>
        <strain evidence="2 3">A2P</strain>
    </source>
</reference>
<sequence>MPNRFRIPGIPSLVEVAEHWSRCPGAPGLMEIETALYRALMRYEFMKRERSFTVMAHPPKGGRLPNGDTESFSGNPVEGTCTRTRKRAEPPPFMQIAARVEGVSGAIYDSSICGERRILGWVVVPTEGDPVSPTDLPAGSEEQQRFIWYAQSDGEDPTQPDEEETAEFVLVPYTPDQVASGIAMYASAHGGDLPKLPANLARLNFRDLPEWAHTYYLDPLRIRCEDLAVWYDAHGVALGWPRPVWLPPQNLFPDLTFVDDGAPQPDFRDRKANTIREVVRDLEDRREEAFLADAIPAIRAGRLAVMTRAHRRDPRVRGALMPVSPEAIEIMMQDLKGDDRKEFVLGLLVTREALAAWYSPRGQAPTLDELWPAPSAPTEEASPLPAGGTKHPAEQLLATQQETEHSKPRRGRTKGSGRQRADEPYLEEMHRLMLEKPSLQPHPAAEEVAERAKLRGEDIGSGTLKSAAKRLALRYSEKFSAPNRAQ</sequence>
<proteinExistence type="predicted"/>
<protein>
    <submittedName>
        <fullName evidence="2">Uncharacterized protein</fullName>
    </submittedName>
</protein>
<feature type="region of interest" description="Disordered" evidence="1">
    <location>
        <begin position="56"/>
        <end position="85"/>
    </location>
</feature>
<dbReference type="EMBL" id="FXAK01000007">
    <property type="protein sequence ID" value="SMF83626.1"/>
    <property type="molecule type" value="Genomic_DNA"/>
</dbReference>
<evidence type="ECO:0000313" key="3">
    <source>
        <dbReference type="Proteomes" id="UP000192936"/>
    </source>
</evidence>
<dbReference type="STRING" id="286727.SAMN02982917_5583"/>
<feature type="compositionally biased region" description="Basic residues" evidence="1">
    <location>
        <begin position="407"/>
        <end position="417"/>
    </location>
</feature>
<gene>
    <name evidence="2" type="ORF">SAMN02982917_5583</name>
</gene>
<dbReference type="Proteomes" id="UP000192936">
    <property type="component" value="Unassembled WGS sequence"/>
</dbReference>
<evidence type="ECO:0000313" key="2">
    <source>
        <dbReference type="EMBL" id="SMF83626.1"/>
    </source>
</evidence>
<feature type="compositionally biased region" description="Low complexity" evidence="1">
    <location>
        <begin position="372"/>
        <end position="386"/>
    </location>
</feature>
<feature type="region of interest" description="Disordered" evidence="1">
    <location>
        <begin position="368"/>
        <end position="423"/>
    </location>
</feature>
<accession>A0A1X7HCW8</accession>
<organism evidence="2 3">
    <name type="scientific">Azospirillum oryzae</name>
    <dbReference type="NCBI Taxonomy" id="286727"/>
    <lineage>
        <taxon>Bacteria</taxon>
        <taxon>Pseudomonadati</taxon>
        <taxon>Pseudomonadota</taxon>
        <taxon>Alphaproteobacteria</taxon>
        <taxon>Rhodospirillales</taxon>
        <taxon>Azospirillaceae</taxon>
        <taxon>Azospirillum</taxon>
    </lineage>
</organism>
<dbReference type="AlphaFoldDB" id="A0A1X7HCW8"/>